<feature type="region of interest" description="Disordered" evidence="4">
    <location>
        <begin position="464"/>
        <end position="483"/>
    </location>
</feature>
<comment type="similarity">
    <text evidence="1">Belongs to the cAMP-dependent kinase regulatory chain family.</text>
</comment>
<comment type="caution">
    <text evidence="6">The sequence shown here is derived from an EMBL/GenBank/DDBJ whole genome shotgun (WGS) entry which is preliminary data.</text>
</comment>
<keyword evidence="2" id="KW-0547">Nucleotide-binding</keyword>
<evidence type="ECO:0000313" key="7">
    <source>
        <dbReference type="Proteomes" id="UP001347796"/>
    </source>
</evidence>
<evidence type="ECO:0000256" key="4">
    <source>
        <dbReference type="SAM" id="MobiDB-lite"/>
    </source>
</evidence>
<dbReference type="GO" id="GO:0030552">
    <property type="term" value="F:cAMP binding"/>
    <property type="evidence" value="ECO:0007669"/>
    <property type="project" value="UniProtKB-KW"/>
</dbReference>
<evidence type="ECO:0000259" key="5">
    <source>
        <dbReference type="PROSITE" id="PS50042"/>
    </source>
</evidence>
<dbReference type="InterPro" id="IPR000595">
    <property type="entry name" value="cNMP-bd_dom"/>
</dbReference>
<dbReference type="PANTHER" id="PTHR11635">
    <property type="entry name" value="CAMP-DEPENDENT PROTEIN KINASE REGULATORY CHAIN"/>
    <property type="match status" value="1"/>
</dbReference>
<reference evidence="6 7" key="1">
    <citation type="submission" date="2024-01" db="EMBL/GenBank/DDBJ databases">
        <title>The genome of the rayed Mediterranean limpet Patella caerulea (Linnaeus, 1758).</title>
        <authorList>
            <person name="Anh-Thu Weber A."/>
            <person name="Halstead-Nussloch G."/>
        </authorList>
    </citation>
    <scope>NUCLEOTIDE SEQUENCE [LARGE SCALE GENOMIC DNA]</scope>
    <source>
        <strain evidence="6">AATW-2023a</strain>
        <tissue evidence="6">Whole specimen</tissue>
    </source>
</reference>
<evidence type="ECO:0000256" key="1">
    <source>
        <dbReference type="ARBA" id="ARBA00005753"/>
    </source>
</evidence>
<dbReference type="SUPFAM" id="SSF51206">
    <property type="entry name" value="cAMP-binding domain-like"/>
    <property type="match status" value="2"/>
</dbReference>
<feature type="region of interest" description="Disordered" evidence="4">
    <location>
        <begin position="576"/>
        <end position="599"/>
    </location>
</feature>
<feature type="domain" description="Cyclic nucleotide-binding" evidence="5">
    <location>
        <begin position="38"/>
        <end position="184"/>
    </location>
</feature>
<dbReference type="InterPro" id="IPR050503">
    <property type="entry name" value="cAMP-dep_PK_reg_su-like"/>
</dbReference>
<keyword evidence="2" id="KW-0116">cAMP-binding</keyword>
<dbReference type="Proteomes" id="UP001347796">
    <property type="component" value="Unassembled WGS sequence"/>
</dbReference>
<name>A0AAN8QAI7_PATCE</name>
<protein>
    <recommendedName>
        <fullName evidence="5">Cyclic nucleotide-binding domain-containing protein</fullName>
    </recommendedName>
</protein>
<dbReference type="PANTHER" id="PTHR11635:SF152">
    <property type="entry name" value="CAMP-DEPENDENT PROTEIN KINASE TYPE I REGULATORY SUBUNIT-RELATED"/>
    <property type="match status" value="1"/>
</dbReference>
<dbReference type="EMBL" id="JAZGQO010000001">
    <property type="protein sequence ID" value="KAK6195445.1"/>
    <property type="molecule type" value="Genomic_DNA"/>
</dbReference>
<dbReference type="GO" id="GO:0004862">
    <property type="term" value="F:cAMP-dependent protein kinase inhibitor activity"/>
    <property type="evidence" value="ECO:0007669"/>
    <property type="project" value="TreeGrafter"/>
</dbReference>
<dbReference type="PROSITE" id="PS50042">
    <property type="entry name" value="CNMP_BINDING_3"/>
    <property type="match status" value="2"/>
</dbReference>
<dbReference type="Gene3D" id="2.60.120.10">
    <property type="entry name" value="Jelly Rolls"/>
    <property type="match status" value="2"/>
</dbReference>
<dbReference type="AlphaFoldDB" id="A0AAN8QAI7"/>
<keyword evidence="7" id="KW-1185">Reference proteome</keyword>
<gene>
    <name evidence="6" type="ORF">SNE40_000874</name>
</gene>
<dbReference type="CDD" id="cd00038">
    <property type="entry name" value="CAP_ED"/>
    <property type="match status" value="2"/>
</dbReference>
<dbReference type="InterPro" id="IPR014710">
    <property type="entry name" value="RmlC-like_jellyroll"/>
</dbReference>
<evidence type="ECO:0000256" key="2">
    <source>
        <dbReference type="ARBA" id="ARBA00022566"/>
    </source>
</evidence>
<feature type="domain" description="Cyclic nucleotide-binding" evidence="5">
    <location>
        <begin position="187"/>
        <end position="234"/>
    </location>
</feature>
<evidence type="ECO:0000256" key="3">
    <source>
        <dbReference type="ARBA" id="ARBA00023149"/>
    </source>
</evidence>
<dbReference type="GO" id="GO:0034236">
    <property type="term" value="F:protein kinase A catalytic subunit binding"/>
    <property type="evidence" value="ECO:0007669"/>
    <property type="project" value="TreeGrafter"/>
</dbReference>
<keyword evidence="3" id="KW-0114">cAMP</keyword>
<proteinExistence type="inferred from homology"/>
<evidence type="ECO:0000313" key="6">
    <source>
        <dbReference type="EMBL" id="KAK6195445.1"/>
    </source>
</evidence>
<dbReference type="GO" id="GO:0005829">
    <property type="term" value="C:cytosol"/>
    <property type="evidence" value="ECO:0007669"/>
    <property type="project" value="TreeGrafter"/>
</dbReference>
<organism evidence="6 7">
    <name type="scientific">Patella caerulea</name>
    <name type="common">Rayed Mediterranean limpet</name>
    <dbReference type="NCBI Taxonomy" id="87958"/>
    <lineage>
        <taxon>Eukaryota</taxon>
        <taxon>Metazoa</taxon>
        <taxon>Spiralia</taxon>
        <taxon>Lophotrochozoa</taxon>
        <taxon>Mollusca</taxon>
        <taxon>Gastropoda</taxon>
        <taxon>Patellogastropoda</taxon>
        <taxon>Patelloidea</taxon>
        <taxon>Patellidae</taxon>
        <taxon>Patella</taxon>
    </lineage>
</organism>
<sequence>MSNVYERIVTLLSKPVEAREDDFRIQPLVTWFEKRFQLLSTIGSESVKDIIKNCRFERKKVDDIICKQGEVGDCCYLILDGQLAIYILNKDKDVDDEKNEVEVQFVYKEGGKLDRSKLGLCAVRLGAGVPVGEVAMEREGLLRTASIIADVPTDLVIIDRALYNRSIRDVIFQERKKKSDFIKMNSVFRSWAPKYRVQLSMALYTQTFSYDSVLVRQGDPVDILYFIISGQVEIQMDPSLHPSQYKKLFMEANDNEAERLIQKVGKVRPPTEVQYSSHIKRRDNPKTMKLCYLGINESVGDVEILMELDTYMQTAVCKEKTEVLVLELKHYERLFSKKHPKTIDRMTNQLAVKLKTRISLLKNKDEIPVLTYLYDKIKSRNRPPQVREVEREFKDITVAEAEREFLNHKGPLIDIFGPGSVFRLIRIRKEKTRNELRSKQMKDLERIQGHGAIPPALLLTSQYQNGPASESNYGQRPTSAAKSSRSVQLATPNFMDNASYRNFVNPMDYDEDYDRKNSPEALEYYERKAEHDEALIGLEERIREWLAYDNPKGGPHVAPLKRLDLEHLQLQVKRGSSVHVKRKKPLTNSSNEGGYITPKPDKLDHLKVLIAPR</sequence>
<dbReference type="GO" id="GO:0005952">
    <property type="term" value="C:cAMP-dependent protein kinase complex"/>
    <property type="evidence" value="ECO:0007669"/>
    <property type="project" value="InterPro"/>
</dbReference>
<dbReference type="InterPro" id="IPR018488">
    <property type="entry name" value="cNMP-bd_CS"/>
</dbReference>
<dbReference type="PROSITE" id="PS00889">
    <property type="entry name" value="CNMP_BINDING_2"/>
    <property type="match status" value="1"/>
</dbReference>
<accession>A0AAN8QAI7</accession>
<dbReference type="InterPro" id="IPR018490">
    <property type="entry name" value="cNMP-bd_dom_sf"/>
</dbReference>